<dbReference type="OrthoDB" id="6615134at2"/>
<keyword evidence="3" id="KW-1185">Reference proteome</keyword>
<evidence type="ECO:0000313" key="2">
    <source>
        <dbReference type="EMBL" id="PRD13095.1"/>
    </source>
</evidence>
<dbReference type="Proteomes" id="UP000239181">
    <property type="component" value="Unassembled WGS sequence"/>
</dbReference>
<reference evidence="2 3" key="1">
    <citation type="submission" date="2017-10" db="EMBL/GenBank/DDBJ databases">
        <title>Draft genome of two endophytic bacteria isolated from 'guarana' Paullinia cupana (Mart.) Ducke.</title>
        <authorList>
            <person name="Siqueira K.A."/>
            <person name="Liotti R.G."/>
            <person name="Mendes T.A."/>
            <person name="Soares M.A."/>
        </authorList>
    </citation>
    <scope>NUCLEOTIDE SEQUENCE [LARGE SCALE GENOMIC DNA]</scope>
    <source>
        <strain evidence="2 3">342</strain>
    </source>
</reference>
<sequence length="122" mass="12611">MALVKILSANLFAGASFQKLEAGVVYDVDDAIAEKWLAQGKAEKTSEKKGEKLAFEVATPPAPVSADSSALQTQLDAALAEVQGLKDAAETTATAHAEALDAEQQRANAAEAALAEATKKAK</sequence>
<organism evidence="2 3">
    <name type="scientific">Pantoea coffeiphila</name>
    <dbReference type="NCBI Taxonomy" id="1465635"/>
    <lineage>
        <taxon>Bacteria</taxon>
        <taxon>Pseudomonadati</taxon>
        <taxon>Pseudomonadota</taxon>
        <taxon>Gammaproteobacteria</taxon>
        <taxon>Enterobacterales</taxon>
        <taxon>Erwiniaceae</taxon>
        <taxon>Pantoea</taxon>
    </lineage>
</organism>
<protein>
    <submittedName>
        <fullName evidence="2">Uncharacterized protein</fullName>
    </submittedName>
</protein>
<dbReference type="AlphaFoldDB" id="A0A2S9I5N6"/>
<evidence type="ECO:0000313" key="3">
    <source>
        <dbReference type="Proteomes" id="UP000239181"/>
    </source>
</evidence>
<accession>A0A2S9I5N6</accession>
<dbReference type="EMBL" id="PDET01000022">
    <property type="protein sequence ID" value="PRD13095.1"/>
    <property type="molecule type" value="Genomic_DNA"/>
</dbReference>
<keyword evidence="1" id="KW-0175">Coiled coil</keyword>
<evidence type="ECO:0000256" key="1">
    <source>
        <dbReference type="SAM" id="Coils"/>
    </source>
</evidence>
<feature type="coiled-coil region" evidence="1">
    <location>
        <begin position="68"/>
        <end position="120"/>
    </location>
</feature>
<dbReference type="RefSeq" id="WP_105595026.1">
    <property type="nucleotide sequence ID" value="NZ_PDET01000022.1"/>
</dbReference>
<gene>
    <name evidence="2" type="ORF">CQW29_22745</name>
</gene>
<comment type="caution">
    <text evidence="2">The sequence shown here is derived from an EMBL/GenBank/DDBJ whole genome shotgun (WGS) entry which is preliminary data.</text>
</comment>
<proteinExistence type="predicted"/>
<name>A0A2S9I5N6_9GAMM</name>